<dbReference type="EMBL" id="LNIX01000004">
    <property type="protein sequence ID" value="OXA56354.1"/>
    <property type="molecule type" value="Genomic_DNA"/>
</dbReference>
<evidence type="ECO:0000256" key="5">
    <source>
        <dbReference type="ARBA" id="ARBA00022781"/>
    </source>
</evidence>
<keyword evidence="12" id="KW-1185">Reference proteome</keyword>
<evidence type="ECO:0000256" key="8">
    <source>
        <dbReference type="ARBA" id="ARBA00023136"/>
    </source>
</evidence>
<dbReference type="Proteomes" id="UP000198287">
    <property type="component" value="Unassembled WGS sequence"/>
</dbReference>
<dbReference type="AlphaFoldDB" id="A0A226EH04"/>
<keyword evidence="4" id="KW-0138">CF(0)</keyword>
<keyword evidence="7" id="KW-0496">Mitochondrion</keyword>
<keyword evidence="8 10" id="KW-0472">Membrane</keyword>
<dbReference type="GO" id="GO:0046933">
    <property type="term" value="F:proton-transporting ATP synthase activity, rotational mechanism"/>
    <property type="evidence" value="ECO:0007669"/>
    <property type="project" value="TreeGrafter"/>
</dbReference>
<keyword evidence="3" id="KW-0813">Transport</keyword>
<evidence type="ECO:0000256" key="4">
    <source>
        <dbReference type="ARBA" id="ARBA00022547"/>
    </source>
</evidence>
<dbReference type="OrthoDB" id="8921675at2759"/>
<dbReference type="PANTHER" id="PTHR13080">
    <property type="entry name" value="ATP SYNTHASE F CHAIN, MITOCHONDRIAL-RELATED"/>
    <property type="match status" value="1"/>
</dbReference>
<keyword evidence="5" id="KW-0375">Hydrogen ion transport</keyword>
<dbReference type="GO" id="GO:0045259">
    <property type="term" value="C:proton-transporting ATP synthase complex"/>
    <property type="evidence" value="ECO:0007669"/>
    <property type="project" value="UniProtKB-KW"/>
</dbReference>
<dbReference type="OMA" id="HKYVQPK"/>
<sequence>MGWGEYPAEYNAKVHGPYDPARWYGKPDTAFSQVKIGELPAWLARRNKSPMALGQAIGRAWWRWNHKYTFPLKAGITGHAQLTVGLMAFFYFINYTKYRKHRFYKYH</sequence>
<proteinExistence type="inferred from homology"/>
<comment type="subcellular location">
    <subcellularLocation>
        <location evidence="1">Mitochondrion membrane</location>
    </subcellularLocation>
</comment>
<keyword evidence="10" id="KW-1133">Transmembrane helix</keyword>
<evidence type="ECO:0000256" key="7">
    <source>
        <dbReference type="ARBA" id="ARBA00023128"/>
    </source>
</evidence>
<evidence type="ECO:0000313" key="11">
    <source>
        <dbReference type="EMBL" id="OXA56354.1"/>
    </source>
</evidence>
<comment type="caution">
    <text evidence="11">The sequence shown here is derived from an EMBL/GenBank/DDBJ whole genome shotgun (WGS) entry which is preliminary data.</text>
</comment>
<dbReference type="GO" id="GO:0031966">
    <property type="term" value="C:mitochondrial membrane"/>
    <property type="evidence" value="ECO:0007669"/>
    <property type="project" value="UniProtKB-SubCell"/>
</dbReference>
<dbReference type="InterPro" id="IPR019344">
    <property type="entry name" value="F1F0-ATPsyn_F_prd"/>
</dbReference>
<dbReference type="Pfam" id="PF10206">
    <property type="entry name" value="WRW"/>
    <property type="match status" value="1"/>
</dbReference>
<keyword evidence="9" id="KW-0066">ATP synthesis</keyword>
<name>A0A226EH04_FOLCA</name>
<dbReference type="GO" id="GO:0042776">
    <property type="term" value="P:proton motive force-driven mitochondrial ATP synthesis"/>
    <property type="evidence" value="ECO:0007669"/>
    <property type="project" value="TreeGrafter"/>
</dbReference>
<evidence type="ECO:0000256" key="10">
    <source>
        <dbReference type="SAM" id="Phobius"/>
    </source>
</evidence>
<evidence type="ECO:0000313" key="12">
    <source>
        <dbReference type="Proteomes" id="UP000198287"/>
    </source>
</evidence>
<comment type="similarity">
    <text evidence="2">Belongs to the ATPase F chain family.</text>
</comment>
<gene>
    <name evidence="11" type="ORF">Fcan01_09209</name>
</gene>
<protein>
    <submittedName>
        <fullName evidence="11">Putative ATP synthase subunit f, mitochondrial</fullName>
    </submittedName>
</protein>
<dbReference type="PANTHER" id="PTHR13080:SF20">
    <property type="entry name" value="ATP SYNTHASE SUBUNIT F, MITOCHONDRIAL-RELATED"/>
    <property type="match status" value="1"/>
</dbReference>
<keyword evidence="6" id="KW-0406">Ion transport</keyword>
<evidence type="ECO:0000256" key="6">
    <source>
        <dbReference type="ARBA" id="ARBA00023065"/>
    </source>
</evidence>
<evidence type="ECO:0000256" key="2">
    <source>
        <dbReference type="ARBA" id="ARBA00005895"/>
    </source>
</evidence>
<evidence type="ECO:0000256" key="3">
    <source>
        <dbReference type="ARBA" id="ARBA00022448"/>
    </source>
</evidence>
<keyword evidence="10" id="KW-0812">Transmembrane</keyword>
<evidence type="ECO:0000256" key="9">
    <source>
        <dbReference type="ARBA" id="ARBA00023310"/>
    </source>
</evidence>
<evidence type="ECO:0000256" key="1">
    <source>
        <dbReference type="ARBA" id="ARBA00004325"/>
    </source>
</evidence>
<feature type="transmembrane region" description="Helical" evidence="10">
    <location>
        <begin position="74"/>
        <end position="93"/>
    </location>
</feature>
<organism evidence="11 12">
    <name type="scientific">Folsomia candida</name>
    <name type="common">Springtail</name>
    <dbReference type="NCBI Taxonomy" id="158441"/>
    <lineage>
        <taxon>Eukaryota</taxon>
        <taxon>Metazoa</taxon>
        <taxon>Ecdysozoa</taxon>
        <taxon>Arthropoda</taxon>
        <taxon>Hexapoda</taxon>
        <taxon>Collembola</taxon>
        <taxon>Entomobryomorpha</taxon>
        <taxon>Isotomoidea</taxon>
        <taxon>Isotomidae</taxon>
        <taxon>Proisotominae</taxon>
        <taxon>Folsomia</taxon>
    </lineage>
</organism>
<reference evidence="11 12" key="1">
    <citation type="submission" date="2015-12" db="EMBL/GenBank/DDBJ databases">
        <title>The genome of Folsomia candida.</title>
        <authorList>
            <person name="Faddeeva A."/>
            <person name="Derks M.F."/>
            <person name="Anvar Y."/>
            <person name="Smit S."/>
            <person name="Van Straalen N."/>
            <person name="Roelofs D."/>
        </authorList>
    </citation>
    <scope>NUCLEOTIDE SEQUENCE [LARGE SCALE GENOMIC DNA]</scope>
    <source>
        <strain evidence="11 12">VU population</strain>
        <tissue evidence="11">Whole body</tissue>
    </source>
</reference>
<accession>A0A226EH04</accession>
<dbReference type="STRING" id="158441.A0A226EH04"/>